<accession>A0ABS4K827</accession>
<dbReference type="InterPro" id="IPR036388">
    <property type="entry name" value="WH-like_DNA-bd_sf"/>
</dbReference>
<dbReference type="SUPFAM" id="SSF88659">
    <property type="entry name" value="Sigma3 and sigma4 domains of RNA polymerase sigma factors"/>
    <property type="match status" value="1"/>
</dbReference>
<dbReference type="InterPro" id="IPR013249">
    <property type="entry name" value="RNA_pol_sigma70_r4_t2"/>
</dbReference>
<dbReference type="RefSeq" id="WP_021282735.1">
    <property type="nucleotide sequence ID" value="NZ_JAGGLL010000042.1"/>
</dbReference>
<evidence type="ECO:0000313" key="7">
    <source>
        <dbReference type="EMBL" id="MBP2023936.1"/>
    </source>
</evidence>
<keyword evidence="4" id="KW-0804">Transcription</keyword>
<sequence length="184" mass="21725">MKTLVVEDFQNSILEQLYSAYEHKMYSIAYSILNNSGQAEDAVQDAFIKLIPYLEHINEISSMETKRLITYTIKNIAIDKYRKNKKESELFHKGIDEPVISENQHKFDSIKAIEDRQIVSQLVSRLPAKYREIIRYHCYYDLSYKEISVLLNISEKVAAKRYERAREWLKKVIEKEMIGDELHG</sequence>
<dbReference type="Proteomes" id="UP001519308">
    <property type="component" value="Unassembled WGS sequence"/>
</dbReference>
<dbReference type="Gene3D" id="1.10.1740.10">
    <property type="match status" value="1"/>
</dbReference>
<gene>
    <name evidence="7" type="ORF">J2Z44_003781</name>
</gene>
<dbReference type="InterPro" id="IPR013325">
    <property type="entry name" value="RNA_pol_sigma_r2"/>
</dbReference>
<dbReference type="CDD" id="cd06171">
    <property type="entry name" value="Sigma70_r4"/>
    <property type="match status" value="1"/>
</dbReference>
<evidence type="ECO:0000259" key="5">
    <source>
        <dbReference type="Pfam" id="PF04542"/>
    </source>
</evidence>
<evidence type="ECO:0000256" key="2">
    <source>
        <dbReference type="ARBA" id="ARBA00023015"/>
    </source>
</evidence>
<keyword evidence="8" id="KW-1185">Reference proteome</keyword>
<dbReference type="EMBL" id="JAGGLL010000042">
    <property type="protein sequence ID" value="MBP2023936.1"/>
    <property type="molecule type" value="Genomic_DNA"/>
</dbReference>
<evidence type="ECO:0000313" key="8">
    <source>
        <dbReference type="Proteomes" id="UP001519308"/>
    </source>
</evidence>
<dbReference type="InterPro" id="IPR007627">
    <property type="entry name" value="RNA_pol_sigma70_r2"/>
</dbReference>
<dbReference type="Gene3D" id="1.10.10.10">
    <property type="entry name" value="Winged helix-like DNA-binding domain superfamily/Winged helix DNA-binding domain"/>
    <property type="match status" value="1"/>
</dbReference>
<keyword evidence="3" id="KW-0731">Sigma factor</keyword>
<dbReference type="PANTHER" id="PTHR43133">
    <property type="entry name" value="RNA POLYMERASE ECF-TYPE SIGMA FACTO"/>
    <property type="match status" value="1"/>
</dbReference>
<comment type="caution">
    <text evidence="7">The sequence shown here is derived from an EMBL/GenBank/DDBJ whole genome shotgun (WGS) entry which is preliminary data.</text>
</comment>
<feature type="domain" description="RNA polymerase sigma-70 region 2" evidence="5">
    <location>
        <begin position="17"/>
        <end position="86"/>
    </location>
</feature>
<dbReference type="InterPro" id="IPR014284">
    <property type="entry name" value="RNA_pol_sigma-70_dom"/>
</dbReference>
<protein>
    <submittedName>
        <fullName evidence="7">RNA polymerase sigma-70 factor (ECF subfamily)</fullName>
    </submittedName>
</protein>
<reference evidence="7 8" key="1">
    <citation type="submission" date="2021-03" db="EMBL/GenBank/DDBJ databases">
        <title>Genomic Encyclopedia of Type Strains, Phase IV (KMG-IV): sequencing the most valuable type-strain genomes for metagenomic binning, comparative biology and taxonomic classification.</title>
        <authorList>
            <person name="Goeker M."/>
        </authorList>
    </citation>
    <scope>NUCLEOTIDE SEQUENCE [LARGE SCALE GENOMIC DNA]</scope>
    <source>
        <strain evidence="7 8">DSM 28650</strain>
    </source>
</reference>
<keyword evidence="2" id="KW-0805">Transcription regulation</keyword>
<feature type="domain" description="RNA polymerase sigma factor 70 region 4 type 2" evidence="6">
    <location>
        <begin position="117"/>
        <end position="169"/>
    </location>
</feature>
<evidence type="ECO:0000256" key="1">
    <source>
        <dbReference type="ARBA" id="ARBA00010641"/>
    </source>
</evidence>
<organism evidence="7 8">
    <name type="scientific">Clostridium punense</name>
    <dbReference type="NCBI Taxonomy" id="1054297"/>
    <lineage>
        <taxon>Bacteria</taxon>
        <taxon>Bacillati</taxon>
        <taxon>Bacillota</taxon>
        <taxon>Clostridia</taxon>
        <taxon>Eubacteriales</taxon>
        <taxon>Clostridiaceae</taxon>
        <taxon>Clostridium</taxon>
    </lineage>
</organism>
<dbReference type="Pfam" id="PF08281">
    <property type="entry name" value="Sigma70_r4_2"/>
    <property type="match status" value="1"/>
</dbReference>
<dbReference type="PANTHER" id="PTHR43133:SF60">
    <property type="entry name" value="RNA POLYMERASE SIGMA FACTOR SIGV"/>
    <property type="match status" value="1"/>
</dbReference>
<dbReference type="NCBIfam" id="TIGR02937">
    <property type="entry name" value="sigma70-ECF"/>
    <property type="match status" value="1"/>
</dbReference>
<dbReference type="Pfam" id="PF04542">
    <property type="entry name" value="Sigma70_r2"/>
    <property type="match status" value="1"/>
</dbReference>
<dbReference type="InterPro" id="IPR013324">
    <property type="entry name" value="RNA_pol_sigma_r3/r4-like"/>
</dbReference>
<dbReference type="InterPro" id="IPR039425">
    <property type="entry name" value="RNA_pol_sigma-70-like"/>
</dbReference>
<name>A0ABS4K827_9CLOT</name>
<proteinExistence type="inferred from homology"/>
<dbReference type="SUPFAM" id="SSF88946">
    <property type="entry name" value="Sigma2 domain of RNA polymerase sigma factors"/>
    <property type="match status" value="1"/>
</dbReference>
<evidence type="ECO:0000256" key="4">
    <source>
        <dbReference type="ARBA" id="ARBA00023163"/>
    </source>
</evidence>
<evidence type="ECO:0000256" key="3">
    <source>
        <dbReference type="ARBA" id="ARBA00023082"/>
    </source>
</evidence>
<comment type="similarity">
    <text evidence="1">Belongs to the sigma-70 factor family. ECF subfamily.</text>
</comment>
<evidence type="ECO:0000259" key="6">
    <source>
        <dbReference type="Pfam" id="PF08281"/>
    </source>
</evidence>